<feature type="compositionally biased region" description="Basic and acidic residues" evidence="1">
    <location>
        <begin position="859"/>
        <end position="872"/>
    </location>
</feature>
<gene>
    <name evidence="2" type="ORF">DB88DRAFT_378723</name>
</gene>
<accession>A0AAD9CTV5</accession>
<feature type="compositionally biased region" description="Low complexity" evidence="1">
    <location>
        <begin position="14"/>
        <end position="28"/>
    </location>
</feature>
<proteinExistence type="predicted"/>
<dbReference type="Proteomes" id="UP001182556">
    <property type="component" value="Unassembled WGS sequence"/>
</dbReference>
<feature type="compositionally biased region" description="Basic and acidic residues" evidence="1">
    <location>
        <begin position="1206"/>
        <end position="1216"/>
    </location>
</feature>
<protein>
    <submittedName>
        <fullName evidence="2">Uncharacterized protein</fullName>
    </submittedName>
</protein>
<feature type="compositionally biased region" description="Basic and acidic residues" evidence="1">
    <location>
        <begin position="68"/>
        <end position="87"/>
    </location>
</feature>
<feature type="region of interest" description="Disordered" evidence="1">
    <location>
        <begin position="211"/>
        <end position="230"/>
    </location>
</feature>
<feature type="region of interest" description="Disordered" evidence="1">
    <location>
        <begin position="68"/>
        <end position="195"/>
    </location>
</feature>
<feature type="compositionally biased region" description="Basic and acidic residues" evidence="1">
    <location>
        <begin position="1125"/>
        <end position="1170"/>
    </location>
</feature>
<feature type="compositionally biased region" description="Polar residues" evidence="1">
    <location>
        <begin position="837"/>
        <end position="846"/>
    </location>
</feature>
<feature type="compositionally biased region" description="Polar residues" evidence="1">
    <location>
        <begin position="502"/>
        <end position="530"/>
    </location>
</feature>
<dbReference type="EMBL" id="JAODAN010000009">
    <property type="protein sequence ID" value="KAK1922037.1"/>
    <property type="molecule type" value="Genomic_DNA"/>
</dbReference>
<feature type="compositionally biased region" description="Pro residues" evidence="1">
    <location>
        <begin position="949"/>
        <end position="961"/>
    </location>
</feature>
<feature type="region of interest" description="Disordered" evidence="1">
    <location>
        <begin position="1"/>
        <end position="45"/>
    </location>
</feature>
<organism evidence="2 3">
    <name type="scientific">Papiliotrema laurentii</name>
    <name type="common">Cryptococcus laurentii</name>
    <dbReference type="NCBI Taxonomy" id="5418"/>
    <lineage>
        <taxon>Eukaryota</taxon>
        <taxon>Fungi</taxon>
        <taxon>Dikarya</taxon>
        <taxon>Basidiomycota</taxon>
        <taxon>Agaricomycotina</taxon>
        <taxon>Tremellomycetes</taxon>
        <taxon>Tremellales</taxon>
        <taxon>Rhynchogastremaceae</taxon>
        <taxon>Papiliotrema</taxon>
    </lineage>
</organism>
<keyword evidence="3" id="KW-1185">Reference proteome</keyword>
<evidence type="ECO:0000313" key="2">
    <source>
        <dbReference type="EMBL" id="KAK1922037.1"/>
    </source>
</evidence>
<reference evidence="2" key="1">
    <citation type="submission" date="2023-02" db="EMBL/GenBank/DDBJ databases">
        <title>Identification and recombinant expression of a fungal hydrolase from Papiliotrema laurentii that hydrolyzes apple cutin and clears colloidal polyester polyurethane.</title>
        <authorList>
            <consortium name="DOE Joint Genome Institute"/>
            <person name="Roman V.A."/>
            <person name="Bojanowski C."/>
            <person name="Crable B.R."/>
            <person name="Wagner D.N."/>
            <person name="Hung C.S."/>
            <person name="Nadeau L.J."/>
            <person name="Schratz L."/>
            <person name="Haridas S."/>
            <person name="Pangilinan J."/>
            <person name="Lipzen A."/>
            <person name="Na H."/>
            <person name="Yan M."/>
            <person name="Ng V."/>
            <person name="Grigoriev I.V."/>
            <person name="Spatafora J.W."/>
            <person name="Barlow D."/>
            <person name="Biffinger J."/>
            <person name="Kelley-Loughnane N."/>
            <person name="Varaljay V.A."/>
            <person name="Crookes-Goodson W.J."/>
        </authorList>
    </citation>
    <scope>NUCLEOTIDE SEQUENCE</scope>
    <source>
        <strain evidence="2">5307AH</strain>
    </source>
</reference>
<feature type="region of interest" description="Disordered" evidence="1">
    <location>
        <begin position="450"/>
        <end position="531"/>
    </location>
</feature>
<feature type="region of interest" description="Disordered" evidence="1">
    <location>
        <begin position="778"/>
        <end position="810"/>
    </location>
</feature>
<feature type="region of interest" description="Disordered" evidence="1">
    <location>
        <begin position="1244"/>
        <end position="1310"/>
    </location>
</feature>
<feature type="region of interest" description="Disordered" evidence="1">
    <location>
        <begin position="403"/>
        <end position="423"/>
    </location>
</feature>
<evidence type="ECO:0000313" key="3">
    <source>
        <dbReference type="Proteomes" id="UP001182556"/>
    </source>
</evidence>
<feature type="compositionally biased region" description="Polar residues" evidence="1">
    <location>
        <begin position="454"/>
        <end position="466"/>
    </location>
</feature>
<name>A0AAD9CTV5_PAPLA</name>
<evidence type="ECO:0000256" key="1">
    <source>
        <dbReference type="SAM" id="MobiDB-lite"/>
    </source>
</evidence>
<feature type="region of interest" description="Disordered" evidence="1">
    <location>
        <begin position="942"/>
        <end position="983"/>
    </location>
</feature>
<feature type="compositionally biased region" description="Pro residues" evidence="1">
    <location>
        <begin position="1098"/>
        <end position="1109"/>
    </location>
</feature>
<feature type="region of interest" description="Disordered" evidence="1">
    <location>
        <begin position="831"/>
        <end position="882"/>
    </location>
</feature>
<feature type="compositionally biased region" description="Low complexity" evidence="1">
    <location>
        <begin position="558"/>
        <end position="569"/>
    </location>
</feature>
<feature type="compositionally biased region" description="Basic and acidic residues" evidence="1">
    <location>
        <begin position="778"/>
        <end position="794"/>
    </location>
</feature>
<sequence>MAATVHDPPPPLPVHSHIPLPGGAVSPAIVPPPPDPDQETNVSYASISAEEKEVFYRKYGMYKEWAKQVAHDGALRTPESRPGRDVGAESAIWDSVPTLKGESSDVSGLQEADKPRTTSSGAANGGLGKSPIPPSQRLSIPIKSPLTGVDSKPPEPVLARPPARKPSLVSSGKATPPAPGDLLTPAPIPGSTRAQRDAYLASATYLPLEMLSEVETPRPPSDDSSQLSSSRLASLLSLRVKSPNISVTGKSAATTIKGGKTVRSASDPVKSTVTAGVKQNGKRTTSSRIASIARGRVPQSALSPRLVALPLASDATLSSDVLKALPALDADTAMTISSSILASPRPDQAINLKSNQSGLLSNSALGLTVGPTTVRQDVRAEAGTEIGDRDSQRSRTPLDVAQKDAQKFSMEAPTAEARHIPRRLDSGTSFRVLQDPVNTPVPLYTAVEHAVKSSGASTSQQPSHRQSPGLEGHRSRWTNSVRPSAVPELTPLPTNFGDDEQSQNAQAQGPNAQSKIRSVSSPGYEQTHLSPQKLGPQIVQQDHPLTHRQQLPILRPALSKSLSGLSGNGRTLGRRHRDPSSANLTAHFEPATYPLPPSGSGSETVVVSPPVTDKSLTVGAPPTPVSLNQLAVFGEGGKPDGHLAGGLDALSQSLGPQGAFARKVATSAGSDSRHLQVPTLSSTPHNGGAPSHLQGTSQPYLDPAPQSSETLTSPRSDPPAHDIPQRQPMIDRSAPQHSTIVIPAPLGEDYADHLSFEVPSGSRGRLRVSLAWFRDGARTERRGRSRAEQVRTEPDLPPPVPPKSPRRISSRLRDEHPSFDEHMARHERNLHPALSSHGISHQPQVTDRTRGPYRPPPLLDERRADGRDELRSRLSPPSVDVPRQTWAGSPILPYAPHHPFHSPVPGVHSLAYPQPPNRPHVFGPWPMASPIGPAIVPTPFASAQAPLSRAPPSPPRPPSIDPPSSRGSPTRPLPSLPFMPAPPGRGYPPADLNLGLQNPWGLGPQPAGRQQRGGLWSQFFGGRKTYGEGLDPGEDAEIQRWRTDIPTQQVPPPSRTYAPTLARTIFTSRDKRTRQPDSRWDAIMPSRTRGGWYDRPPRTPPASLPPLPLVAPRLPNTTRNPFRSRRVDVSFDRLATERQREKEERRRAKADRRDRREAQSRDTSGDIPRDSRRRGGLGGFVPWTALGAVTNSGADGRKRGFNLRGKGGERLPDKGRQYAPKPDPMARGRSGDMLRGWVDSVRPFVRKQGQEGQVNRSKQGAPRRDTRMTPRASAGRAGKEELRGLMDGGGLGRKLSSKKWSDRARGIPRR</sequence>
<feature type="compositionally biased region" description="Pro residues" evidence="1">
    <location>
        <begin position="971"/>
        <end position="983"/>
    </location>
</feature>
<comment type="caution">
    <text evidence="2">The sequence shown here is derived from an EMBL/GenBank/DDBJ whole genome shotgun (WGS) entry which is preliminary data.</text>
</comment>
<feature type="region of interest" description="Disordered" evidence="1">
    <location>
        <begin position="554"/>
        <end position="608"/>
    </location>
</feature>
<feature type="region of interest" description="Disordered" evidence="1">
    <location>
        <begin position="661"/>
        <end position="734"/>
    </location>
</feature>
<feature type="compositionally biased region" description="Polar residues" evidence="1">
    <location>
        <begin position="693"/>
        <end position="715"/>
    </location>
</feature>
<feature type="compositionally biased region" description="Basic and acidic residues" evidence="1">
    <location>
        <begin position="1299"/>
        <end position="1310"/>
    </location>
</feature>
<feature type="region of interest" description="Disordered" evidence="1">
    <location>
        <begin position="1068"/>
        <end position="1232"/>
    </location>
</feature>
<feature type="compositionally biased region" description="Basic and acidic residues" evidence="1">
    <location>
        <begin position="1068"/>
        <end position="1080"/>
    </location>
</feature>